<proteinExistence type="predicted"/>
<evidence type="ECO:0000313" key="3">
    <source>
        <dbReference type="Proteomes" id="UP001140510"/>
    </source>
</evidence>
<feature type="compositionally biased region" description="Polar residues" evidence="1">
    <location>
        <begin position="86"/>
        <end position="95"/>
    </location>
</feature>
<reference evidence="2" key="1">
    <citation type="submission" date="2022-10" db="EMBL/GenBank/DDBJ databases">
        <title>Tapping the CABI collections for fungal endophytes: first genome assemblies for Collariella, Neodidymelliopsis, Ascochyta clinopodiicola, Didymella pomorum, Didymosphaeria variabile, Neocosmospora piperis and Neocucurbitaria cava.</title>
        <authorList>
            <person name="Hill R."/>
        </authorList>
    </citation>
    <scope>NUCLEOTIDE SEQUENCE</scope>
    <source>
        <strain evidence="2">IMI 355091</strain>
    </source>
</reference>
<protein>
    <submittedName>
        <fullName evidence="2">Uncharacterized protein</fullName>
    </submittedName>
</protein>
<gene>
    <name evidence="2" type="ORF">N0V91_000950</name>
</gene>
<feature type="compositionally biased region" description="Basic residues" evidence="1">
    <location>
        <begin position="268"/>
        <end position="277"/>
    </location>
</feature>
<dbReference type="OrthoDB" id="5426191at2759"/>
<keyword evidence="3" id="KW-1185">Reference proteome</keyword>
<dbReference type="AlphaFoldDB" id="A0A9W9DCD7"/>
<organism evidence="2 3">
    <name type="scientific">Didymella pomorum</name>
    <dbReference type="NCBI Taxonomy" id="749634"/>
    <lineage>
        <taxon>Eukaryota</taxon>
        <taxon>Fungi</taxon>
        <taxon>Dikarya</taxon>
        <taxon>Ascomycota</taxon>
        <taxon>Pezizomycotina</taxon>
        <taxon>Dothideomycetes</taxon>
        <taxon>Pleosporomycetidae</taxon>
        <taxon>Pleosporales</taxon>
        <taxon>Pleosporineae</taxon>
        <taxon>Didymellaceae</taxon>
        <taxon>Didymella</taxon>
    </lineage>
</organism>
<feature type="region of interest" description="Disordered" evidence="1">
    <location>
        <begin position="62"/>
        <end position="140"/>
    </location>
</feature>
<name>A0A9W9DCD7_9PLEO</name>
<comment type="caution">
    <text evidence="2">The sequence shown here is derived from an EMBL/GenBank/DDBJ whole genome shotgun (WGS) entry which is preliminary data.</text>
</comment>
<feature type="region of interest" description="Disordered" evidence="1">
    <location>
        <begin position="251"/>
        <end position="288"/>
    </location>
</feature>
<dbReference type="Proteomes" id="UP001140510">
    <property type="component" value="Unassembled WGS sequence"/>
</dbReference>
<evidence type="ECO:0000256" key="1">
    <source>
        <dbReference type="SAM" id="MobiDB-lite"/>
    </source>
</evidence>
<accession>A0A9W9DCD7</accession>
<dbReference type="EMBL" id="JAPEVA010000004">
    <property type="protein sequence ID" value="KAJ4411815.1"/>
    <property type="molecule type" value="Genomic_DNA"/>
</dbReference>
<evidence type="ECO:0000313" key="2">
    <source>
        <dbReference type="EMBL" id="KAJ4411815.1"/>
    </source>
</evidence>
<sequence length="362" mass="39447">MKPREKVVTAEDVTSSLYFVHVEHPEDISFLNHPEFQDPNYSEQRPSPVNRVSAPLIQRKAVPNAPATAPARKPVPGTLAPIANFDNRQNASAGQYAQRPAMLTPAYEPRGSYESSRPLTENDLPPVQPRRPDISSTPNGISLTLIRRDPASGAQWNVARIDDPTITGISSNGLSERKPGSPLYVEISNPGYSKFLHSDADNRPPLPTQSSDLSFVTGASGGTLKCRHVIPGLQGAPPAAATVSELRFNLPSANKAPSPREETSKRSSFFKRGRHSRNNSSISVNHDDDLQDARKSLDRMDLTLGQEFAGGGFGGKQAKLGKIILEDEGLKMMDLLVATNIGLWWRAYEKAQAAARNDRSLV</sequence>